<keyword evidence="2" id="KW-1185">Reference proteome</keyword>
<organism evidence="1 2">
    <name type="scientific">Streptomyces niveus</name>
    <name type="common">Streptomyces spheroides</name>
    <dbReference type="NCBI Taxonomy" id="193462"/>
    <lineage>
        <taxon>Bacteria</taxon>
        <taxon>Bacillati</taxon>
        <taxon>Actinomycetota</taxon>
        <taxon>Actinomycetes</taxon>
        <taxon>Kitasatosporales</taxon>
        <taxon>Streptomycetaceae</taxon>
        <taxon>Streptomyces</taxon>
    </lineage>
</organism>
<sequence length="175" mass="19044">MTPGFSREQLRRLCTTLSEPALIRLITEIDDNGPIPPRSAGRIFPDLAPHQIRHVTERAHTIGLIHTRVGGGLGLTESGVLLAEVYDVTARWARRHAYPAPTGDFTGRVRHTFALLSEPRVHAALTAEPFQRRTGAGTPLPEVVEPGLAGPWRLLMQWLRANPQAAGFAAGELAA</sequence>
<name>A0A1U9R1A3_STRNV</name>
<protein>
    <submittedName>
        <fullName evidence="1">Uncharacterized protein</fullName>
    </submittedName>
</protein>
<dbReference type="KEGG" id="snw:BBN63_32540"/>
<accession>A0A1U9R1A3</accession>
<evidence type="ECO:0000313" key="2">
    <source>
        <dbReference type="Proteomes" id="UP000189677"/>
    </source>
</evidence>
<dbReference type="EMBL" id="CP018047">
    <property type="protein sequence ID" value="AQU70207.1"/>
    <property type="molecule type" value="Genomic_DNA"/>
</dbReference>
<dbReference type="Proteomes" id="UP000189677">
    <property type="component" value="Chromosome"/>
</dbReference>
<dbReference type="OrthoDB" id="4263686at2"/>
<gene>
    <name evidence="1" type="ORF">BBN63_32540</name>
</gene>
<reference evidence="1 2" key="1">
    <citation type="submission" date="2016-11" db="EMBL/GenBank/DDBJ databases">
        <title>Complete genome sequence of Streptomyces niveus SCSIO 3406.</title>
        <authorList>
            <person name="Zhu Q."/>
            <person name="Cheng W."/>
            <person name="Song Y."/>
            <person name="Li Q."/>
            <person name="Ju J."/>
        </authorList>
    </citation>
    <scope>NUCLEOTIDE SEQUENCE [LARGE SCALE GENOMIC DNA]</scope>
    <source>
        <strain evidence="1 2">SCSIO 3406</strain>
    </source>
</reference>
<evidence type="ECO:0000313" key="1">
    <source>
        <dbReference type="EMBL" id="AQU70207.1"/>
    </source>
</evidence>
<dbReference type="AlphaFoldDB" id="A0A1U9R1A3"/>
<dbReference type="RefSeq" id="WP_078078886.1">
    <property type="nucleotide sequence ID" value="NZ_CP018047.1"/>
</dbReference>
<proteinExistence type="predicted"/>